<dbReference type="Proteomes" id="UP000321598">
    <property type="component" value="Unassembled WGS sequence"/>
</dbReference>
<reference evidence="4" key="1">
    <citation type="journal article" date="2017" name="MSphere">
        <title>Novel beta-lactamase blaARL in Staphylococcus arlettae.</title>
        <authorList>
            <person name="Andreis S.N."/>
            <person name="Perreten V."/>
            <person name="Schwendener S."/>
        </authorList>
    </citation>
    <scope>NUCLEOTIDE SEQUENCE</scope>
    <source>
        <strain evidence="4">SAN1670</strain>
    </source>
</reference>
<sequence length="210" mass="24390">MDVTIYVLNTSNAEYQHKQYQRWYSQQFKHFCIAQHTGCNMKDITLHRGEYGKPLITTPSQYYFNTSHTSGYSVCIVSDYNVGVDIEKIAPIDLSIPDKYFAVEEAHYIRAGRIEQQLLRFYELWTLKECYLKLIGTGLYKSLDSFAIVPGHNNYSIKDDMATRPDQLSVFSRQFNRDYRLSIIMDTATASTLNVEITNITPTFNKDFIL</sequence>
<dbReference type="AlphaFoldDB" id="A0A1W5QC10"/>
<dbReference type="Gene3D" id="3.90.470.20">
    <property type="entry name" value="4'-phosphopantetheinyl transferase domain"/>
    <property type="match status" value="2"/>
</dbReference>
<reference evidence="5 8" key="3">
    <citation type="submission" date="2019-07" db="EMBL/GenBank/DDBJ databases">
        <title>Whole genome shotgun sequence of Staphylococcus arlettae NBRC 109765.</title>
        <authorList>
            <person name="Hosoyama A."/>
            <person name="Uohara A."/>
            <person name="Ohji S."/>
            <person name="Ichikawa N."/>
        </authorList>
    </citation>
    <scope>NUCLEOTIDE SEQUENCE [LARGE SCALE GENOMIC DNA]</scope>
    <source>
        <strain evidence="5 8">NBRC 109765</strain>
    </source>
</reference>
<dbReference type="OrthoDB" id="9808281at2"/>
<evidence type="ECO:0000256" key="1">
    <source>
        <dbReference type="ARBA" id="ARBA00010990"/>
    </source>
</evidence>
<dbReference type="PANTHER" id="PTHR12215">
    <property type="entry name" value="PHOSPHOPANTETHEINE TRANSFERASE"/>
    <property type="match status" value="1"/>
</dbReference>
<protein>
    <submittedName>
        <fullName evidence="6">4'-phosphopantetheinyl transferase</fullName>
        <ecNumber evidence="6">2.7.8.-</ecNumber>
    </submittedName>
    <submittedName>
        <fullName evidence="4">Phosphopantetheine--protein transferase</fullName>
    </submittedName>
</protein>
<evidence type="ECO:0000313" key="8">
    <source>
        <dbReference type="Proteomes" id="UP000321598"/>
    </source>
</evidence>
<dbReference type="Proteomes" id="UP000254956">
    <property type="component" value="Unassembled WGS sequence"/>
</dbReference>
<dbReference type="EMBL" id="BKAV01000002">
    <property type="protein sequence ID" value="GEP99320.1"/>
    <property type="molecule type" value="Genomic_DNA"/>
</dbReference>
<keyword evidence="8" id="KW-1185">Reference proteome</keyword>
<evidence type="ECO:0000256" key="2">
    <source>
        <dbReference type="ARBA" id="ARBA00022679"/>
    </source>
</evidence>
<dbReference type="EMBL" id="KY363215">
    <property type="protein sequence ID" value="APY23753.1"/>
    <property type="molecule type" value="Genomic_DNA"/>
</dbReference>
<dbReference type="GO" id="GO:0008897">
    <property type="term" value="F:holo-[acyl-carrier-protein] synthase activity"/>
    <property type="evidence" value="ECO:0007669"/>
    <property type="project" value="InterPro"/>
</dbReference>
<dbReference type="EC" id="2.7.8.-" evidence="6"/>
<dbReference type="InterPro" id="IPR037143">
    <property type="entry name" value="4-PPantetheinyl_Trfase_dom_sf"/>
</dbReference>
<reference evidence="6 7" key="2">
    <citation type="submission" date="2018-06" db="EMBL/GenBank/DDBJ databases">
        <authorList>
            <consortium name="Pathogen Informatics"/>
            <person name="Doyle S."/>
        </authorList>
    </citation>
    <scope>NUCLEOTIDE SEQUENCE [LARGE SCALE GENOMIC DNA]</scope>
    <source>
        <strain evidence="6 7">NCTC12413</strain>
    </source>
</reference>
<dbReference type="STRING" id="1212545.SARL_04511"/>
<dbReference type="PANTHER" id="PTHR12215:SF10">
    <property type="entry name" value="L-AMINOADIPATE-SEMIALDEHYDE DEHYDROGENASE-PHOSPHOPANTETHEINYL TRANSFERASE"/>
    <property type="match status" value="1"/>
</dbReference>
<feature type="domain" description="4'-phosphopantetheinyl transferase" evidence="3">
    <location>
        <begin position="82"/>
        <end position="182"/>
    </location>
</feature>
<gene>
    <name evidence="6" type="primary">psf-1</name>
    <name evidence="6" type="ORF">NCTC12413_02611</name>
    <name evidence="5" type="ORF">SAR03_03580</name>
</gene>
<dbReference type="EMBL" id="UGZE01000001">
    <property type="protein sequence ID" value="SUJ30003.1"/>
    <property type="molecule type" value="Genomic_DNA"/>
</dbReference>
<keyword evidence="2 4" id="KW-0808">Transferase</keyword>
<proteinExistence type="inferred from homology"/>
<comment type="similarity">
    <text evidence="1">Belongs to the P-Pant transferase superfamily. Gsp/Sfp/HetI/AcpT family.</text>
</comment>
<evidence type="ECO:0000259" key="3">
    <source>
        <dbReference type="Pfam" id="PF01648"/>
    </source>
</evidence>
<dbReference type="RefSeq" id="WP_002509647.1">
    <property type="nucleotide sequence ID" value="NZ_AP019698.1"/>
</dbReference>
<evidence type="ECO:0000313" key="7">
    <source>
        <dbReference type="Proteomes" id="UP000254956"/>
    </source>
</evidence>
<evidence type="ECO:0000313" key="4">
    <source>
        <dbReference type="EMBL" id="APY23753.1"/>
    </source>
</evidence>
<evidence type="ECO:0000313" key="6">
    <source>
        <dbReference type="EMBL" id="SUJ30003.1"/>
    </source>
</evidence>
<dbReference type="InterPro" id="IPR008278">
    <property type="entry name" value="4-PPantetheinyl_Trfase_dom"/>
</dbReference>
<dbReference type="GO" id="GO:0019878">
    <property type="term" value="P:lysine biosynthetic process via aminoadipic acid"/>
    <property type="evidence" value="ECO:0007669"/>
    <property type="project" value="TreeGrafter"/>
</dbReference>
<name>A0A1W5QC10_9STAP</name>
<dbReference type="GeneID" id="97288904"/>
<accession>A0A1W5QC10</accession>
<dbReference type="GO" id="GO:0000287">
    <property type="term" value="F:magnesium ion binding"/>
    <property type="evidence" value="ECO:0007669"/>
    <property type="project" value="InterPro"/>
</dbReference>
<dbReference type="Pfam" id="PF01648">
    <property type="entry name" value="ACPS"/>
    <property type="match status" value="1"/>
</dbReference>
<evidence type="ECO:0000313" key="5">
    <source>
        <dbReference type="EMBL" id="GEP99320.1"/>
    </source>
</evidence>
<dbReference type="GO" id="GO:0005829">
    <property type="term" value="C:cytosol"/>
    <property type="evidence" value="ECO:0007669"/>
    <property type="project" value="TreeGrafter"/>
</dbReference>
<dbReference type="InterPro" id="IPR050559">
    <property type="entry name" value="P-Pant_transferase_sf"/>
</dbReference>
<organism evidence="4">
    <name type="scientific">Staphylococcus arlettae</name>
    <dbReference type="NCBI Taxonomy" id="29378"/>
    <lineage>
        <taxon>Bacteria</taxon>
        <taxon>Bacillati</taxon>
        <taxon>Bacillota</taxon>
        <taxon>Bacilli</taxon>
        <taxon>Bacillales</taxon>
        <taxon>Staphylococcaceae</taxon>
        <taxon>Staphylococcus</taxon>
    </lineage>
</organism>
<dbReference type="SUPFAM" id="SSF56214">
    <property type="entry name" value="4'-phosphopantetheinyl transferase"/>
    <property type="match status" value="2"/>
</dbReference>